<evidence type="ECO:0000256" key="1">
    <source>
        <dbReference type="ARBA" id="ARBA00010609"/>
    </source>
</evidence>
<dbReference type="InterPro" id="IPR045087">
    <property type="entry name" value="Cu-oxidase_fam"/>
</dbReference>
<dbReference type="InterPro" id="IPR011707">
    <property type="entry name" value="Cu-oxidase-like_N"/>
</dbReference>
<protein>
    <recommendedName>
        <fullName evidence="7">Multicopper oxidase</fullName>
    </recommendedName>
</protein>
<dbReference type="PANTHER" id="PTHR11709:SF414">
    <property type="entry name" value="ADR239WP"/>
    <property type="match status" value="1"/>
</dbReference>
<evidence type="ECO:0000313" key="5">
    <source>
        <dbReference type="EMBL" id="KAF9994858.1"/>
    </source>
</evidence>
<name>A0A9P6SRR1_9FUNG</name>
<reference evidence="5" key="1">
    <citation type="journal article" date="2020" name="Fungal Divers.">
        <title>Resolving the Mortierellaceae phylogeny through synthesis of multi-gene phylogenetics and phylogenomics.</title>
        <authorList>
            <person name="Vandepol N."/>
            <person name="Liber J."/>
            <person name="Desiro A."/>
            <person name="Na H."/>
            <person name="Kennedy M."/>
            <person name="Barry K."/>
            <person name="Grigoriev I.V."/>
            <person name="Miller A.N."/>
            <person name="O'Donnell K."/>
            <person name="Stajich J.E."/>
            <person name="Bonito G."/>
        </authorList>
    </citation>
    <scope>NUCLEOTIDE SEQUENCE</scope>
    <source>
        <strain evidence="5">NRRL 2769</strain>
    </source>
</reference>
<feature type="domain" description="Plastocyanin-like" evidence="4">
    <location>
        <begin position="3"/>
        <end position="74"/>
    </location>
</feature>
<feature type="domain" description="Plastocyanin-like" evidence="3">
    <location>
        <begin position="83"/>
        <end position="252"/>
    </location>
</feature>
<dbReference type="InterPro" id="IPR008972">
    <property type="entry name" value="Cupredoxin"/>
</dbReference>
<dbReference type="PANTHER" id="PTHR11709">
    <property type="entry name" value="MULTI-COPPER OXIDASE"/>
    <property type="match status" value="1"/>
</dbReference>
<dbReference type="GO" id="GO:0005507">
    <property type="term" value="F:copper ion binding"/>
    <property type="evidence" value="ECO:0007669"/>
    <property type="project" value="InterPro"/>
</dbReference>
<evidence type="ECO:0000259" key="3">
    <source>
        <dbReference type="Pfam" id="PF00394"/>
    </source>
</evidence>
<dbReference type="Pfam" id="PF07732">
    <property type="entry name" value="Cu-oxidase_3"/>
    <property type="match status" value="1"/>
</dbReference>
<keyword evidence="6" id="KW-1185">Reference proteome</keyword>
<dbReference type="CDD" id="cd13886">
    <property type="entry name" value="CuRO_2_MCO_like_1"/>
    <property type="match status" value="1"/>
</dbReference>
<dbReference type="GO" id="GO:0016491">
    <property type="term" value="F:oxidoreductase activity"/>
    <property type="evidence" value="ECO:0007669"/>
    <property type="project" value="TreeGrafter"/>
</dbReference>
<proteinExistence type="inferred from homology"/>
<accession>A0A9P6SRR1</accession>
<dbReference type="AlphaFoldDB" id="A0A9P6SRR1"/>
<comment type="similarity">
    <text evidence="1">Belongs to the multicopper oxidase family.</text>
</comment>
<evidence type="ECO:0000259" key="4">
    <source>
        <dbReference type="Pfam" id="PF07732"/>
    </source>
</evidence>
<dbReference type="SUPFAM" id="SSF49503">
    <property type="entry name" value="Cupredoxins"/>
    <property type="match status" value="3"/>
</dbReference>
<gene>
    <name evidence="5" type="ORF">BGZ80_007674</name>
</gene>
<evidence type="ECO:0008006" key="7">
    <source>
        <dbReference type="Google" id="ProtNLM"/>
    </source>
</evidence>
<keyword evidence="2" id="KW-0186">Copper</keyword>
<dbReference type="EMBL" id="JAAAID010003973">
    <property type="protein sequence ID" value="KAF9994858.1"/>
    <property type="molecule type" value="Genomic_DNA"/>
</dbReference>
<dbReference type="Proteomes" id="UP000703661">
    <property type="component" value="Unassembled WGS sequence"/>
</dbReference>
<feature type="non-terminal residue" evidence="5">
    <location>
        <position position="1"/>
    </location>
</feature>
<dbReference type="Gene3D" id="2.60.40.420">
    <property type="entry name" value="Cupredoxins - blue copper proteins"/>
    <property type="match status" value="3"/>
</dbReference>
<dbReference type="Pfam" id="PF00394">
    <property type="entry name" value="Cu-oxidase"/>
    <property type="match status" value="1"/>
</dbReference>
<dbReference type="InterPro" id="IPR001117">
    <property type="entry name" value="Cu-oxidase_2nd"/>
</dbReference>
<comment type="caution">
    <text evidence="5">The sequence shown here is derived from an EMBL/GenBank/DDBJ whole genome shotgun (WGS) entry which is preliminary data.</text>
</comment>
<evidence type="ECO:0000313" key="6">
    <source>
        <dbReference type="Proteomes" id="UP000703661"/>
    </source>
</evidence>
<evidence type="ECO:0000256" key="2">
    <source>
        <dbReference type="ARBA" id="ARBA00023008"/>
    </source>
</evidence>
<dbReference type="FunFam" id="2.60.40.420:FF:000045">
    <property type="entry name" value="Laccase 2"/>
    <property type="match status" value="1"/>
</dbReference>
<sequence length="369" mass="40842">MVNGTSIHWHGMFQNGTNWMDGTTGVTQCPIPPGQSFTYNFTVPNQWGTYWWHAHAASQYVDGIVGPLIIHSPDEPHLGTYDEDIIMMISDYYHTDSGSLVSWFLSAESQGVEPVPDNGLINGRNSFDCTGDSKALFPTGSKCHSNAPLSVFEFNSGLTYRVRIINTGSFADFHFSIDNHTLTVIEADGVDMQPVDVQRIPIHVAQRYSALVHANQTVGNYWVRADMNTNCFNVDNPALNPNVPAIIHYEGAPSSQEANSKDWGTSAWTPYCLDLTSDMLKPALAMDAPAADMQIYMDISFQTITQSQVNLAYVNQTSWVPLMDNATLFQANRGVSTFDSSQLIVTLNTTQTVELIVNNYDDGSHPFHL</sequence>
<organism evidence="5 6">
    <name type="scientific">Entomortierella chlamydospora</name>
    <dbReference type="NCBI Taxonomy" id="101097"/>
    <lineage>
        <taxon>Eukaryota</taxon>
        <taxon>Fungi</taxon>
        <taxon>Fungi incertae sedis</taxon>
        <taxon>Mucoromycota</taxon>
        <taxon>Mortierellomycotina</taxon>
        <taxon>Mortierellomycetes</taxon>
        <taxon>Mortierellales</taxon>
        <taxon>Mortierellaceae</taxon>
        <taxon>Entomortierella</taxon>
    </lineage>
</organism>